<dbReference type="GeneTree" id="ENSGT00940000157553"/>
<evidence type="ECO:0000256" key="4">
    <source>
        <dbReference type="ARBA" id="ARBA00022737"/>
    </source>
</evidence>
<dbReference type="InterPro" id="IPR000884">
    <property type="entry name" value="TSP1_rpt"/>
</dbReference>
<evidence type="ECO:0000256" key="3">
    <source>
        <dbReference type="ARBA" id="ARBA00022729"/>
    </source>
</evidence>
<evidence type="ECO:0000256" key="1">
    <source>
        <dbReference type="ARBA" id="ARBA00004613"/>
    </source>
</evidence>
<dbReference type="InterPro" id="IPR050439">
    <property type="entry name" value="ADAMTS_ADAMTS-like"/>
</dbReference>
<dbReference type="GO" id="GO:0031012">
    <property type="term" value="C:extracellular matrix"/>
    <property type="evidence" value="ECO:0007669"/>
    <property type="project" value="TreeGrafter"/>
</dbReference>
<dbReference type="Proteomes" id="UP000264820">
    <property type="component" value="Unplaced"/>
</dbReference>
<accession>A0A3Q2XJ49</accession>
<dbReference type="AlphaFoldDB" id="A0A3Q2XJ49"/>
<dbReference type="InterPro" id="IPR036383">
    <property type="entry name" value="TSP1_rpt_sf"/>
</dbReference>
<evidence type="ECO:0000256" key="2">
    <source>
        <dbReference type="ARBA" id="ARBA00022525"/>
    </source>
</evidence>
<dbReference type="SMART" id="SM00209">
    <property type="entry name" value="TSP1"/>
    <property type="match status" value="2"/>
</dbReference>
<dbReference type="PANTHER" id="PTHR13723">
    <property type="entry name" value="ADAMTS A DISINTEGRIN AND METALLOPROTEASE WITH THROMBOSPONDIN MOTIFS PROTEASE"/>
    <property type="match status" value="1"/>
</dbReference>
<dbReference type="GO" id="GO:0005576">
    <property type="term" value="C:extracellular region"/>
    <property type="evidence" value="ECO:0007669"/>
    <property type="project" value="UniProtKB-SubCell"/>
</dbReference>
<dbReference type="FunFam" id="2.20.100.10:FF:000005">
    <property type="entry name" value="ADAM metallopeptidase with thrombospondin type 1 motif 9"/>
    <property type="match status" value="2"/>
</dbReference>
<dbReference type="Gene3D" id="2.20.100.10">
    <property type="entry name" value="Thrombospondin type-1 (TSP1) repeat"/>
    <property type="match status" value="2"/>
</dbReference>
<dbReference type="PROSITE" id="PS50092">
    <property type="entry name" value="TSP1"/>
    <property type="match status" value="2"/>
</dbReference>
<comment type="subcellular location">
    <subcellularLocation>
        <location evidence="1">Secreted</location>
    </subcellularLocation>
</comment>
<dbReference type="SUPFAM" id="SSF82895">
    <property type="entry name" value="TSP-1 type 1 repeat"/>
    <property type="match status" value="2"/>
</dbReference>
<dbReference type="Ensembl" id="ENSHCOT00000006939.1">
    <property type="protein sequence ID" value="ENSHCOP00000004503.1"/>
    <property type="gene ID" value="ENSHCOG00000005965.1"/>
</dbReference>
<protein>
    <submittedName>
        <fullName evidence="5">Uncharacterized protein</fullName>
    </submittedName>
</protein>
<dbReference type="PANTHER" id="PTHR13723:SF281">
    <property type="entry name" value="PAPILIN"/>
    <property type="match status" value="1"/>
</dbReference>
<dbReference type="GO" id="GO:0004222">
    <property type="term" value="F:metalloendopeptidase activity"/>
    <property type="evidence" value="ECO:0007669"/>
    <property type="project" value="TreeGrafter"/>
</dbReference>
<reference evidence="5" key="2">
    <citation type="submission" date="2025-09" db="UniProtKB">
        <authorList>
            <consortium name="Ensembl"/>
        </authorList>
    </citation>
    <scope>IDENTIFICATION</scope>
</reference>
<reference evidence="5" key="1">
    <citation type="submission" date="2025-08" db="UniProtKB">
        <authorList>
            <consortium name="Ensembl"/>
        </authorList>
    </citation>
    <scope>IDENTIFICATION</scope>
</reference>
<sequence>MTLRCMRKVTYQREEAAAHSLCPVVSPAQLRPCNTQACPPGWNTGAWSQCSKSCGRGLRKRSVFCQSADPGAVVPDSMCRQNQRPKAQESCVLRRCPKNDKLQWTLTSWGECSVSCGGGVQTRGVQCVYQGRPASGCLAHQRPVATRACNTQFCPRAAPPPQHHHNRVTAVGTTLRGKVLPSQGFPVSISRFLKLFGLRSNVPSNFPCV</sequence>
<keyword evidence="4" id="KW-0677">Repeat</keyword>
<keyword evidence="2" id="KW-0964">Secreted</keyword>
<evidence type="ECO:0000313" key="5">
    <source>
        <dbReference type="Ensembl" id="ENSHCOP00000004503.1"/>
    </source>
</evidence>
<proteinExistence type="predicted"/>
<keyword evidence="6" id="KW-1185">Reference proteome</keyword>
<dbReference type="STRING" id="109280.ENSHCOP00000004503"/>
<keyword evidence="3" id="KW-0732">Signal</keyword>
<dbReference type="Pfam" id="PF19030">
    <property type="entry name" value="TSP1_ADAMTS"/>
    <property type="match status" value="2"/>
</dbReference>
<dbReference type="OMA" id="MLEREQC"/>
<name>A0A3Q2XJ49_HIPCM</name>
<dbReference type="GO" id="GO:0030198">
    <property type="term" value="P:extracellular matrix organization"/>
    <property type="evidence" value="ECO:0007669"/>
    <property type="project" value="TreeGrafter"/>
</dbReference>
<dbReference type="GO" id="GO:0006508">
    <property type="term" value="P:proteolysis"/>
    <property type="evidence" value="ECO:0007669"/>
    <property type="project" value="TreeGrafter"/>
</dbReference>
<evidence type="ECO:0000313" key="6">
    <source>
        <dbReference type="Proteomes" id="UP000264820"/>
    </source>
</evidence>
<organism evidence="5 6">
    <name type="scientific">Hippocampus comes</name>
    <name type="common">Tiger tail seahorse</name>
    <dbReference type="NCBI Taxonomy" id="109280"/>
    <lineage>
        <taxon>Eukaryota</taxon>
        <taxon>Metazoa</taxon>
        <taxon>Chordata</taxon>
        <taxon>Craniata</taxon>
        <taxon>Vertebrata</taxon>
        <taxon>Euteleostomi</taxon>
        <taxon>Actinopterygii</taxon>
        <taxon>Neopterygii</taxon>
        <taxon>Teleostei</taxon>
        <taxon>Neoteleostei</taxon>
        <taxon>Acanthomorphata</taxon>
        <taxon>Syngnathiaria</taxon>
        <taxon>Syngnathiformes</taxon>
        <taxon>Syngnathoidei</taxon>
        <taxon>Syngnathidae</taxon>
        <taxon>Hippocampus</taxon>
    </lineage>
</organism>